<evidence type="ECO:0000259" key="9">
    <source>
        <dbReference type="Pfam" id="PF16916"/>
    </source>
</evidence>
<dbReference type="RefSeq" id="WP_161903271.1">
    <property type="nucleotide sequence ID" value="NZ_MAEL01000057.1"/>
</dbReference>
<dbReference type="InterPro" id="IPR002524">
    <property type="entry name" value="Cation_efflux"/>
</dbReference>
<dbReference type="Pfam" id="PF16916">
    <property type="entry name" value="ZT_dimer"/>
    <property type="match status" value="1"/>
</dbReference>
<dbReference type="Proteomes" id="UP000782705">
    <property type="component" value="Unassembled WGS sequence"/>
</dbReference>
<dbReference type="NCBIfam" id="TIGR01297">
    <property type="entry name" value="CDF"/>
    <property type="match status" value="1"/>
</dbReference>
<dbReference type="InterPro" id="IPR058533">
    <property type="entry name" value="Cation_efflux_TM"/>
</dbReference>
<evidence type="ECO:0000256" key="2">
    <source>
        <dbReference type="ARBA" id="ARBA00008114"/>
    </source>
</evidence>
<feature type="domain" description="Cation efflux protein transmembrane" evidence="8">
    <location>
        <begin position="27"/>
        <end position="219"/>
    </location>
</feature>
<feature type="transmembrane region" description="Helical" evidence="7">
    <location>
        <begin position="93"/>
        <end position="112"/>
    </location>
</feature>
<proteinExistence type="inferred from homology"/>
<dbReference type="InterPro" id="IPR027470">
    <property type="entry name" value="Cation_efflux_CTD"/>
</dbReference>
<dbReference type="Gene3D" id="3.30.70.1350">
    <property type="entry name" value="Cation efflux protein, cytoplasmic domain"/>
    <property type="match status" value="1"/>
</dbReference>
<evidence type="ECO:0000256" key="5">
    <source>
        <dbReference type="ARBA" id="ARBA00022989"/>
    </source>
</evidence>
<feature type="transmembrane region" description="Helical" evidence="7">
    <location>
        <begin position="193"/>
        <end position="211"/>
    </location>
</feature>
<keyword evidence="3" id="KW-0813">Transport</keyword>
<dbReference type="InterPro" id="IPR036837">
    <property type="entry name" value="Cation_efflux_CTD_sf"/>
</dbReference>
<evidence type="ECO:0000259" key="8">
    <source>
        <dbReference type="Pfam" id="PF01545"/>
    </source>
</evidence>
<dbReference type="InterPro" id="IPR050291">
    <property type="entry name" value="CDF_Transporter"/>
</dbReference>
<accession>A0ABQ6YWC6</accession>
<dbReference type="EMBL" id="MAEL01000057">
    <property type="protein sequence ID" value="KAF1301490.1"/>
    <property type="molecule type" value="Genomic_DNA"/>
</dbReference>
<dbReference type="Pfam" id="PF01545">
    <property type="entry name" value="Cation_efflux"/>
    <property type="match status" value="1"/>
</dbReference>
<evidence type="ECO:0000256" key="4">
    <source>
        <dbReference type="ARBA" id="ARBA00022692"/>
    </source>
</evidence>
<dbReference type="PANTHER" id="PTHR43840">
    <property type="entry name" value="MITOCHONDRIAL METAL TRANSPORTER 1-RELATED"/>
    <property type="match status" value="1"/>
</dbReference>
<evidence type="ECO:0000256" key="6">
    <source>
        <dbReference type="ARBA" id="ARBA00023136"/>
    </source>
</evidence>
<keyword evidence="6 7" id="KW-0472">Membrane</keyword>
<keyword evidence="5 7" id="KW-1133">Transmembrane helix</keyword>
<evidence type="ECO:0000256" key="1">
    <source>
        <dbReference type="ARBA" id="ARBA00004141"/>
    </source>
</evidence>
<dbReference type="InterPro" id="IPR027469">
    <property type="entry name" value="Cation_efflux_TMD_sf"/>
</dbReference>
<protein>
    <submittedName>
        <fullName evidence="10">Cation transporter</fullName>
    </submittedName>
</protein>
<feature type="transmembrane region" description="Helical" evidence="7">
    <location>
        <begin position="171"/>
        <end position="187"/>
    </location>
</feature>
<reference evidence="10 11" key="1">
    <citation type="submission" date="2016-06" db="EMBL/GenBank/DDBJ databases">
        <title>Four novel species of enterococci isolated from chicken manure.</title>
        <authorList>
            <person name="Van Tyne D."/>
        </authorList>
    </citation>
    <scope>NUCLEOTIDE SEQUENCE [LARGE SCALE GENOMIC DNA]</scope>
    <source>
        <strain evidence="10 11">CU12B</strain>
    </source>
</reference>
<comment type="caution">
    <text evidence="10">The sequence shown here is derived from an EMBL/GenBank/DDBJ whole genome shotgun (WGS) entry which is preliminary data.</text>
</comment>
<dbReference type="PANTHER" id="PTHR43840:SF15">
    <property type="entry name" value="MITOCHONDRIAL METAL TRANSPORTER 1-RELATED"/>
    <property type="match status" value="1"/>
</dbReference>
<organism evidence="10 11">
    <name type="scientific">Candidatus Enterococcus willemsii</name>
    <dbReference type="NCBI Taxonomy" id="1857215"/>
    <lineage>
        <taxon>Bacteria</taxon>
        <taxon>Bacillati</taxon>
        <taxon>Bacillota</taxon>
        <taxon>Bacilli</taxon>
        <taxon>Lactobacillales</taxon>
        <taxon>Enterococcaceae</taxon>
        <taxon>Enterococcus</taxon>
    </lineage>
</organism>
<keyword evidence="11" id="KW-1185">Reference proteome</keyword>
<sequence>MIKFFLDKVTKGTKETQRTKVGELAGILGLLSNMLLFLGKLFIGLAAGSVSIMADAMNSLSDTISSVLTLIGFRVAAKPADSEHPYGHERFEYISGLAISVIIMFVGFQFLQTSFAKILHPEPINVSFYVLIVLLLSIAIKVWQGRMYVTLAQKINSQTLRATSKDSFNDVYTTVAVLLSALLEWFTNWRIDGYVGFLLALYILYSGFMMVRDFIGELLGSRPDDDEIAAMEKKLNSYASILGFHDLLVHTYGPKKRFASVHIEVDATWNLTQAHQVIDAIEKDFKENLGVDLVCHLDPVAIRDIRYLTIANTMTTIVFHIEPDLRIHDFRVKNEQTLQFDLVVPDYVKLTDNQLQQEIQEAVLKTIGNYQLDITFDHNYLL</sequence>
<feature type="domain" description="Cation efflux protein cytoplasmic" evidence="9">
    <location>
        <begin position="223"/>
        <end position="299"/>
    </location>
</feature>
<gene>
    <name evidence="10" type="ORF">BAU17_06095</name>
</gene>
<evidence type="ECO:0000256" key="7">
    <source>
        <dbReference type="SAM" id="Phobius"/>
    </source>
</evidence>
<comment type="subcellular location">
    <subcellularLocation>
        <location evidence="1">Membrane</location>
        <topology evidence="1">Multi-pass membrane protein</topology>
    </subcellularLocation>
</comment>
<evidence type="ECO:0000313" key="10">
    <source>
        <dbReference type="EMBL" id="KAF1301490.1"/>
    </source>
</evidence>
<dbReference type="Gene3D" id="1.20.1510.10">
    <property type="entry name" value="Cation efflux protein transmembrane domain"/>
    <property type="match status" value="1"/>
</dbReference>
<comment type="similarity">
    <text evidence="2">Belongs to the cation diffusion facilitator (CDF) transporter (TC 2.A.4) family.</text>
</comment>
<feature type="transmembrane region" description="Helical" evidence="7">
    <location>
        <begin position="124"/>
        <end position="143"/>
    </location>
</feature>
<dbReference type="SUPFAM" id="SSF160240">
    <property type="entry name" value="Cation efflux protein cytoplasmic domain-like"/>
    <property type="match status" value="1"/>
</dbReference>
<dbReference type="SUPFAM" id="SSF161111">
    <property type="entry name" value="Cation efflux protein transmembrane domain-like"/>
    <property type="match status" value="1"/>
</dbReference>
<evidence type="ECO:0000256" key="3">
    <source>
        <dbReference type="ARBA" id="ARBA00022448"/>
    </source>
</evidence>
<evidence type="ECO:0000313" key="11">
    <source>
        <dbReference type="Proteomes" id="UP000782705"/>
    </source>
</evidence>
<keyword evidence="4 7" id="KW-0812">Transmembrane</keyword>
<feature type="transmembrane region" description="Helical" evidence="7">
    <location>
        <begin position="21"/>
        <end position="43"/>
    </location>
</feature>
<name>A0ABQ6YWC6_9ENTE</name>